<evidence type="ECO:0000256" key="2">
    <source>
        <dbReference type="ARBA" id="ARBA00023012"/>
    </source>
</evidence>
<dbReference type="EMBL" id="NXIG01000020">
    <property type="protein sequence ID" value="RXI28728.1"/>
    <property type="molecule type" value="Genomic_DNA"/>
</dbReference>
<dbReference type="PANTHER" id="PTHR48111">
    <property type="entry name" value="REGULATOR OF RPOS"/>
    <property type="match status" value="1"/>
</dbReference>
<dbReference type="GO" id="GO:0032993">
    <property type="term" value="C:protein-DNA complex"/>
    <property type="evidence" value="ECO:0007669"/>
    <property type="project" value="TreeGrafter"/>
</dbReference>
<feature type="DNA-binding region" description="OmpR/PhoB-type" evidence="7">
    <location>
        <begin position="139"/>
        <end position="236"/>
    </location>
</feature>
<dbReference type="GO" id="GO:0005829">
    <property type="term" value="C:cytosol"/>
    <property type="evidence" value="ECO:0007669"/>
    <property type="project" value="TreeGrafter"/>
</dbReference>
<evidence type="ECO:0000259" key="8">
    <source>
        <dbReference type="PROSITE" id="PS50110"/>
    </source>
</evidence>
<dbReference type="PROSITE" id="PS51755">
    <property type="entry name" value="OMPR_PHOB"/>
    <property type="match status" value="1"/>
</dbReference>
<dbReference type="PROSITE" id="PS50110">
    <property type="entry name" value="RESPONSE_REGULATORY"/>
    <property type="match status" value="1"/>
</dbReference>
<evidence type="ECO:0000256" key="4">
    <source>
        <dbReference type="ARBA" id="ARBA00023125"/>
    </source>
</evidence>
<evidence type="ECO:0000313" key="12">
    <source>
        <dbReference type="Proteomes" id="UP000262582"/>
    </source>
</evidence>
<dbReference type="SUPFAM" id="SSF52172">
    <property type="entry name" value="CheY-like"/>
    <property type="match status" value="1"/>
</dbReference>
<dbReference type="Gene3D" id="3.40.50.2300">
    <property type="match status" value="1"/>
</dbReference>
<gene>
    <name evidence="10" type="ORF">AELL_1225</name>
    <name evidence="11" type="ORF">CP962_13705</name>
</gene>
<evidence type="ECO:0000256" key="5">
    <source>
        <dbReference type="ARBA" id="ARBA00023163"/>
    </source>
</evidence>
<dbReference type="Pfam" id="PF00072">
    <property type="entry name" value="Response_reg"/>
    <property type="match status" value="1"/>
</dbReference>
<keyword evidence="1 6" id="KW-0597">Phosphoprotein</keyword>
<dbReference type="InterPro" id="IPR036388">
    <property type="entry name" value="WH-like_DNA-bd_sf"/>
</dbReference>
<evidence type="ECO:0000256" key="7">
    <source>
        <dbReference type="PROSITE-ProRule" id="PRU01091"/>
    </source>
</evidence>
<dbReference type="Proteomes" id="UP000262582">
    <property type="component" value="Chromosome"/>
</dbReference>
<sequence length="238" mass="28228">MITLEEYKKTLNILYIEDDKVLVSKIKLILQKNFKSIFVASNGEEALKIFKSNCINLIISDINMPRMDGLTFLKNLRKINNDISFIFLTAKQEVNTIIESIEYDISSYILKPIDLNNFFHIINKTLEKEYKKYINSEEKYLIKIDNNFSWNRQTKALFKNNVVIKLTKKELLLFELLLQYDDKICSISEIIYYLWEEELGQKDYISNLKNIISRLRNKIPQIIIENIYGLGYRIKISK</sequence>
<keyword evidence="4 7" id="KW-0238">DNA-binding</keyword>
<accession>A0A347U7R4</accession>
<reference evidence="10 12" key="2">
    <citation type="submission" date="2018-08" db="EMBL/GenBank/DDBJ databases">
        <title>Complete genome of the Arcobacter ellisii type strain LMG 26155.</title>
        <authorList>
            <person name="Miller W.G."/>
            <person name="Yee E."/>
            <person name="Bono J.L."/>
        </authorList>
    </citation>
    <scope>NUCLEOTIDE SEQUENCE [LARGE SCALE GENOMIC DNA]</scope>
    <source>
        <strain evidence="10 12">LMG 26155</strain>
    </source>
</reference>
<dbReference type="KEGG" id="aell:AELL_1225"/>
<dbReference type="OrthoDB" id="5514345at2"/>
<evidence type="ECO:0000256" key="6">
    <source>
        <dbReference type="PROSITE-ProRule" id="PRU00169"/>
    </source>
</evidence>
<evidence type="ECO:0000313" key="13">
    <source>
        <dbReference type="Proteomes" id="UP000290588"/>
    </source>
</evidence>
<evidence type="ECO:0000313" key="10">
    <source>
        <dbReference type="EMBL" id="AXX94892.1"/>
    </source>
</evidence>
<organism evidence="11 13">
    <name type="scientific">Arcobacter ellisii</name>
    <dbReference type="NCBI Taxonomy" id="913109"/>
    <lineage>
        <taxon>Bacteria</taxon>
        <taxon>Pseudomonadati</taxon>
        <taxon>Campylobacterota</taxon>
        <taxon>Epsilonproteobacteria</taxon>
        <taxon>Campylobacterales</taxon>
        <taxon>Arcobacteraceae</taxon>
        <taxon>Arcobacter</taxon>
    </lineage>
</organism>
<dbReference type="RefSeq" id="WP_118917100.1">
    <property type="nucleotide sequence ID" value="NZ_CP032097.1"/>
</dbReference>
<keyword evidence="2" id="KW-0902">Two-component regulatory system</keyword>
<evidence type="ECO:0000259" key="9">
    <source>
        <dbReference type="PROSITE" id="PS51755"/>
    </source>
</evidence>
<dbReference type="InterPro" id="IPR001867">
    <property type="entry name" value="OmpR/PhoB-type_DNA-bd"/>
</dbReference>
<dbReference type="GO" id="GO:0000976">
    <property type="term" value="F:transcription cis-regulatory region binding"/>
    <property type="evidence" value="ECO:0007669"/>
    <property type="project" value="TreeGrafter"/>
</dbReference>
<dbReference type="AlphaFoldDB" id="A0A347U7R4"/>
<dbReference type="Proteomes" id="UP000290588">
    <property type="component" value="Unassembled WGS sequence"/>
</dbReference>
<dbReference type="InterPro" id="IPR016032">
    <property type="entry name" value="Sig_transdc_resp-reg_C-effctor"/>
</dbReference>
<reference evidence="11 13" key="1">
    <citation type="submission" date="2017-09" db="EMBL/GenBank/DDBJ databases">
        <title>Genomics of the genus Arcobacter.</title>
        <authorList>
            <person name="Perez-Cataluna A."/>
            <person name="Figueras M.J."/>
            <person name="Salas-Masso N."/>
        </authorList>
    </citation>
    <scope>NUCLEOTIDE SEQUENCE [LARGE SCALE GENOMIC DNA]</scope>
    <source>
        <strain evidence="11 13">CECT 7837</strain>
    </source>
</reference>
<feature type="domain" description="OmpR/PhoB-type" evidence="9">
    <location>
        <begin position="139"/>
        <end position="236"/>
    </location>
</feature>
<dbReference type="SUPFAM" id="SSF46894">
    <property type="entry name" value="C-terminal effector domain of the bipartite response regulators"/>
    <property type="match status" value="1"/>
</dbReference>
<feature type="domain" description="Response regulatory" evidence="8">
    <location>
        <begin position="12"/>
        <end position="126"/>
    </location>
</feature>
<dbReference type="InterPro" id="IPR011006">
    <property type="entry name" value="CheY-like_superfamily"/>
</dbReference>
<dbReference type="EMBL" id="CP032097">
    <property type="protein sequence ID" value="AXX94892.1"/>
    <property type="molecule type" value="Genomic_DNA"/>
</dbReference>
<name>A0A347U7R4_9BACT</name>
<dbReference type="InterPro" id="IPR039420">
    <property type="entry name" value="WalR-like"/>
</dbReference>
<dbReference type="SMART" id="SM00862">
    <property type="entry name" value="Trans_reg_C"/>
    <property type="match status" value="1"/>
</dbReference>
<dbReference type="SMART" id="SM00448">
    <property type="entry name" value="REC"/>
    <property type="match status" value="1"/>
</dbReference>
<dbReference type="PANTHER" id="PTHR48111:SF1">
    <property type="entry name" value="TWO-COMPONENT RESPONSE REGULATOR ORR33"/>
    <property type="match status" value="1"/>
</dbReference>
<evidence type="ECO:0000256" key="1">
    <source>
        <dbReference type="ARBA" id="ARBA00022553"/>
    </source>
</evidence>
<evidence type="ECO:0000256" key="3">
    <source>
        <dbReference type="ARBA" id="ARBA00023015"/>
    </source>
</evidence>
<dbReference type="GO" id="GO:0006355">
    <property type="term" value="P:regulation of DNA-templated transcription"/>
    <property type="evidence" value="ECO:0007669"/>
    <property type="project" value="InterPro"/>
</dbReference>
<proteinExistence type="predicted"/>
<feature type="modified residue" description="4-aspartylphosphate" evidence="6">
    <location>
        <position position="61"/>
    </location>
</feature>
<dbReference type="InterPro" id="IPR001789">
    <property type="entry name" value="Sig_transdc_resp-reg_receiver"/>
</dbReference>
<keyword evidence="5" id="KW-0804">Transcription</keyword>
<dbReference type="Pfam" id="PF00486">
    <property type="entry name" value="Trans_reg_C"/>
    <property type="match status" value="1"/>
</dbReference>
<keyword evidence="3" id="KW-0805">Transcription regulation</keyword>
<dbReference type="Gene3D" id="1.10.10.10">
    <property type="entry name" value="Winged helix-like DNA-binding domain superfamily/Winged helix DNA-binding domain"/>
    <property type="match status" value="1"/>
</dbReference>
<dbReference type="CDD" id="cd00156">
    <property type="entry name" value="REC"/>
    <property type="match status" value="1"/>
</dbReference>
<evidence type="ECO:0000313" key="11">
    <source>
        <dbReference type="EMBL" id="RXI28728.1"/>
    </source>
</evidence>
<keyword evidence="12" id="KW-1185">Reference proteome</keyword>
<dbReference type="GO" id="GO:0000156">
    <property type="term" value="F:phosphorelay response regulator activity"/>
    <property type="evidence" value="ECO:0007669"/>
    <property type="project" value="TreeGrafter"/>
</dbReference>
<protein>
    <submittedName>
        <fullName evidence="10">Two-component system response regulator, OmpR family</fullName>
    </submittedName>
</protein>